<protein>
    <submittedName>
        <fullName evidence="4">Amidase</fullName>
    </submittedName>
</protein>
<accession>A0ABR4PTB3</accession>
<dbReference type="PANTHER" id="PTHR46072">
    <property type="entry name" value="AMIDASE-RELATED-RELATED"/>
    <property type="match status" value="1"/>
</dbReference>
<comment type="similarity">
    <text evidence="1">Belongs to the amidase family.</text>
</comment>
<dbReference type="InterPro" id="IPR036928">
    <property type="entry name" value="AS_sf"/>
</dbReference>
<evidence type="ECO:0000313" key="5">
    <source>
        <dbReference type="Proteomes" id="UP001629113"/>
    </source>
</evidence>
<evidence type="ECO:0000313" key="4">
    <source>
        <dbReference type="EMBL" id="KAL3426428.1"/>
    </source>
</evidence>
<evidence type="ECO:0000259" key="3">
    <source>
        <dbReference type="Pfam" id="PF01425"/>
    </source>
</evidence>
<evidence type="ECO:0000256" key="2">
    <source>
        <dbReference type="ARBA" id="ARBA00022801"/>
    </source>
</evidence>
<dbReference type="Pfam" id="PF01425">
    <property type="entry name" value="Amidase"/>
    <property type="match status" value="1"/>
</dbReference>
<dbReference type="Gene3D" id="3.90.1300.10">
    <property type="entry name" value="Amidase signature (AS) domain"/>
    <property type="match status" value="1"/>
</dbReference>
<organism evidence="4 5">
    <name type="scientific">Phlyctema vagabunda</name>
    <dbReference type="NCBI Taxonomy" id="108571"/>
    <lineage>
        <taxon>Eukaryota</taxon>
        <taxon>Fungi</taxon>
        <taxon>Dikarya</taxon>
        <taxon>Ascomycota</taxon>
        <taxon>Pezizomycotina</taxon>
        <taxon>Leotiomycetes</taxon>
        <taxon>Helotiales</taxon>
        <taxon>Dermateaceae</taxon>
        <taxon>Phlyctema</taxon>
    </lineage>
</organism>
<sequence length="562" mass="61244">MASLSVLSVPVSASHALPEDRGLNSEPAWTQICARKRYARDNSIPKQWRLPASSATNSTNLLQVPVTCGLLTAEEISITSDFDAVALVEALRDSKFSAEAVATAFCKRAAIAQQLTNCLTETFFDDAIETARLLDSERREHPERPLKPLHGLPISLKDSFHVKSYDSVIGLVCYVDKPATEDSKLVTLLKSLGAIIYCKTNVPQTMMTADSDNNVYGRTLNPHNTTLTAGGSTGGEGSLIALRGSILGVGTDIAGSIRIPSSCCGTYGFKPSSSRIPFSGQQDQVPEGMAGIQPSAGPLATSMRACQFFLKTVLEANPSQFDDAVLRIPYQDQFETLPSKKLRIGVIEDDGLYTPTPPLRRALKESVQKLKAAGHEIVPIKLPNVLENMYLIWDFFSLDGCETLNQLIDSTSEPLVPSVQMTGLTVTPGKTLKEFFALNHKREVACKDFNQIWHDHDLDVMLSLPAPHTTLPFDTWKAITYTSLLNLYDAPGCIIPVGTVSQELDLKDDAAQYGELDQEVYKHYSGPEAYRDAPTTLQLIGQIQEDEKLAAVAVIVDAVLNA</sequence>
<dbReference type="PANTHER" id="PTHR46072:SF3">
    <property type="entry name" value="AMIDASE"/>
    <property type="match status" value="1"/>
</dbReference>
<keyword evidence="2" id="KW-0378">Hydrolase</keyword>
<proteinExistence type="inferred from homology"/>
<evidence type="ECO:0000256" key="1">
    <source>
        <dbReference type="ARBA" id="ARBA00009199"/>
    </source>
</evidence>
<dbReference type="Proteomes" id="UP001629113">
    <property type="component" value="Unassembled WGS sequence"/>
</dbReference>
<feature type="domain" description="Amidase" evidence="3">
    <location>
        <begin position="101"/>
        <end position="549"/>
    </location>
</feature>
<dbReference type="InterPro" id="IPR023631">
    <property type="entry name" value="Amidase_dom"/>
</dbReference>
<dbReference type="EMBL" id="JBFCZG010000002">
    <property type="protein sequence ID" value="KAL3426428.1"/>
    <property type="molecule type" value="Genomic_DNA"/>
</dbReference>
<dbReference type="PIRSF" id="PIRSF001221">
    <property type="entry name" value="Amidase_fungi"/>
    <property type="match status" value="1"/>
</dbReference>
<name>A0ABR4PTB3_9HELO</name>
<keyword evidence="5" id="KW-1185">Reference proteome</keyword>
<gene>
    <name evidence="4" type="ORF">PVAG01_03219</name>
</gene>
<reference evidence="4 5" key="1">
    <citation type="submission" date="2024-06" db="EMBL/GenBank/DDBJ databases">
        <title>Complete genome of Phlyctema vagabunda strain 19-DSS-EL-015.</title>
        <authorList>
            <person name="Fiorenzani C."/>
        </authorList>
    </citation>
    <scope>NUCLEOTIDE SEQUENCE [LARGE SCALE GENOMIC DNA]</scope>
    <source>
        <strain evidence="4 5">19-DSS-EL-015</strain>
    </source>
</reference>
<dbReference type="SUPFAM" id="SSF75304">
    <property type="entry name" value="Amidase signature (AS) enzymes"/>
    <property type="match status" value="1"/>
</dbReference>
<comment type="caution">
    <text evidence="4">The sequence shown here is derived from an EMBL/GenBank/DDBJ whole genome shotgun (WGS) entry which is preliminary data.</text>
</comment>